<dbReference type="PANTHER" id="PTHR47005">
    <property type="entry name" value="HEAVY METAL TRANSPORT/DETOXIFICATION SUPERFAMILY PROTEIN"/>
    <property type="match status" value="1"/>
</dbReference>
<feature type="compositionally biased region" description="Pro residues" evidence="2">
    <location>
        <begin position="174"/>
        <end position="194"/>
    </location>
</feature>
<evidence type="ECO:0000256" key="1">
    <source>
        <dbReference type="ARBA" id="ARBA00004170"/>
    </source>
</evidence>
<dbReference type="AlphaFoldDB" id="A0ABD3BCP4"/>
<protein>
    <recommendedName>
        <fullName evidence="3">HMA domain-containing protein</fullName>
    </recommendedName>
</protein>
<sequence length="276" mass="30281">MATEKETIMVLKVDLQCPSCYKKTKKTLCKFPQVQDQIYDEKANTVTIRVVCCSPEKIRDKLCCRGGKAIKSIEIKEPGKPEKKKEPEKPKQPEKPKEAEKSKEKDKPKGPEKPKVTIIEPKEAGKPKEAEKPKPKPDGKGDKPKSNGAPPPAEKPAEKPKEAPKPEPAKSPGGPQPGPVMIPFPAQPMKGPEPVPVPANGVPSVFPYVGPTYDGYGAGPYYHGYGFPAPPSQPCYEGYYGHAHGYGYGYDYGRVAHVNRSDNYYGEEESQTCSIM</sequence>
<dbReference type="InterPro" id="IPR006121">
    <property type="entry name" value="HMA_dom"/>
</dbReference>
<accession>A0ABD3BCP4</accession>
<dbReference type="GO" id="GO:0009626">
    <property type="term" value="P:plant-type hypersensitive response"/>
    <property type="evidence" value="ECO:0007669"/>
    <property type="project" value="UniProtKB-KW"/>
</dbReference>
<dbReference type="SUPFAM" id="SSF55008">
    <property type="entry name" value="HMA, heavy metal-associated domain"/>
    <property type="match status" value="1"/>
</dbReference>
<feature type="compositionally biased region" description="Basic and acidic residues" evidence="2">
    <location>
        <begin position="155"/>
        <end position="168"/>
    </location>
</feature>
<dbReference type="GO" id="GO:0016020">
    <property type="term" value="C:membrane"/>
    <property type="evidence" value="ECO:0007669"/>
    <property type="project" value="UniProtKB-SubCell"/>
</dbReference>
<keyword evidence="5" id="KW-1185">Reference proteome</keyword>
<evidence type="ECO:0000313" key="5">
    <source>
        <dbReference type="Proteomes" id="UP001632038"/>
    </source>
</evidence>
<evidence type="ECO:0000259" key="3">
    <source>
        <dbReference type="PROSITE" id="PS50846"/>
    </source>
</evidence>
<feature type="compositionally biased region" description="Basic and acidic residues" evidence="2">
    <location>
        <begin position="74"/>
        <end position="145"/>
    </location>
</feature>
<evidence type="ECO:0000313" key="4">
    <source>
        <dbReference type="EMBL" id="KAL3614929.1"/>
    </source>
</evidence>
<name>A0ABD3BCP4_9LAMI</name>
<dbReference type="Proteomes" id="UP001632038">
    <property type="component" value="Unassembled WGS sequence"/>
</dbReference>
<reference evidence="5" key="1">
    <citation type="journal article" date="2024" name="IScience">
        <title>Strigolactones Initiate the Formation of Haustorium-like Structures in Castilleja.</title>
        <authorList>
            <person name="Buerger M."/>
            <person name="Peterson D."/>
            <person name="Chory J."/>
        </authorList>
    </citation>
    <scope>NUCLEOTIDE SEQUENCE [LARGE SCALE GENOMIC DNA]</scope>
</reference>
<dbReference type="InterPro" id="IPR036163">
    <property type="entry name" value="HMA_dom_sf"/>
</dbReference>
<dbReference type="PANTHER" id="PTHR47005:SF5">
    <property type="entry name" value="HEAVY METAL TRANSPORT_DETOXIFICATION SUPERFAMILY PROTEIN"/>
    <property type="match status" value="1"/>
</dbReference>
<proteinExistence type="predicted"/>
<comment type="subcellular location">
    <subcellularLocation>
        <location evidence="1">Membrane</location>
        <topology evidence="1">Peripheral membrane protein</topology>
    </subcellularLocation>
</comment>
<comment type="caution">
    <text evidence="4">The sequence shown here is derived from an EMBL/GenBank/DDBJ whole genome shotgun (WGS) entry which is preliminary data.</text>
</comment>
<feature type="region of interest" description="Disordered" evidence="2">
    <location>
        <begin position="74"/>
        <end position="194"/>
    </location>
</feature>
<feature type="domain" description="HMA" evidence="3">
    <location>
        <begin position="6"/>
        <end position="70"/>
    </location>
</feature>
<dbReference type="EMBL" id="JAVIJP010000100">
    <property type="protein sequence ID" value="KAL3614929.1"/>
    <property type="molecule type" value="Genomic_DNA"/>
</dbReference>
<dbReference type="PROSITE" id="PS50846">
    <property type="entry name" value="HMA_2"/>
    <property type="match status" value="1"/>
</dbReference>
<evidence type="ECO:0000256" key="2">
    <source>
        <dbReference type="SAM" id="MobiDB-lite"/>
    </source>
</evidence>
<organism evidence="4 5">
    <name type="scientific">Castilleja foliolosa</name>
    <dbReference type="NCBI Taxonomy" id="1961234"/>
    <lineage>
        <taxon>Eukaryota</taxon>
        <taxon>Viridiplantae</taxon>
        <taxon>Streptophyta</taxon>
        <taxon>Embryophyta</taxon>
        <taxon>Tracheophyta</taxon>
        <taxon>Spermatophyta</taxon>
        <taxon>Magnoliopsida</taxon>
        <taxon>eudicotyledons</taxon>
        <taxon>Gunneridae</taxon>
        <taxon>Pentapetalae</taxon>
        <taxon>asterids</taxon>
        <taxon>lamiids</taxon>
        <taxon>Lamiales</taxon>
        <taxon>Orobanchaceae</taxon>
        <taxon>Pedicularideae</taxon>
        <taxon>Castillejinae</taxon>
        <taxon>Castilleja</taxon>
    </lineage>
</organism>
<gene>
    <name evidence="4" type="ORF">CASFOL_040590</name>
</gene>